<evidence type="ECO:0000313" key="6">
    <source>
        <dbReference type="Proteomes" id="UP001501147"/>
    </source>
</evidence>
<reference evidence="6" key="1">
    <citation type="journal article" date="2019" name="Int. J. Syst. Evol. Microbiol.">
        <title>The Global Catalogue of Microorganisms (GCM) 10K type strain sequencing project: providing services to taxonomists for standard genome sequencing and annotation.</title>
        <authorList>
            <consortium name="The Broad Institute Genomics Platform"/>
            <consortium name="The Broad Institute Genome Sequencing Center for Infectious Disease"/>
            <person name="Wu L."/>
            <person name="Ma J."/>
        </authorList>
    </citation>
    <scope>NUCLEOTIDE SEQUENCE [LARGE SCALE GENOMIC DNA]</scope>
    <source>
        <strain evidence="6">JCM 18324</strain>
    </source>
</reference>
<feature type="compositionally biased region" description="Low complexity" evidence="1">
    <location>
        <begin position="396"/>
        <end position="406"/>
    </location>
</feature>
<feature type="chain" id="PRO_5046657163" description="Peptidase M11 gametolysin domain-containing protein" evidence="3">
    <location>
        <begin position="30"/>
        <end position="477"/>
    </location>
</feature>
<feature type="domain" description="Peptidase M11 gametolysin" evidence="4">
    <location>
        <begin position="37"/>
        <end position="245"/>
    </location>
</feature>
<dbReference type="EMBL" id="BAABJV010000031">
    <property type="protein sequence ID" value="GAA4797099.1"/>
    <property type="molecule type" value="Genomic_DNA"/>
</dbReference>
<name>A0ABP9BPD3_9ACTN</name>
<evidence type="ECO:0000313" key="5">
    <source>
        <dbReference type="EMBL" id="GAA4797099.1"/>
    </source>
</evidence>
<keyword evidence="2" id="KW-1133">Transmembrane helix</keyword>
<keyword evidence="6" id="KW-1185">Reference proteome</keyword>
<protein>
    <recommendedName>
        <fullName evidence="4">Peptidase M11 gametolysin domain-containing protein</fullName>
    </recommendedName>
</protein>
<accession>A0ABP9BPD3</accession>
<comment type="caution">
    <text evidence="5">The sequence shown here is derived from an EMBL/GenBank/DDBJ whole genome shotgun (WGS) entry which is preliminary data.</text>
</comment>
<dbReference type="InterPro" id="IPR008752">
    <property type="entry name" value="Peptidase_M11"/>
</dbReference>
<feature type="region of interest" description="Disordered" evidence="1">
    <location>
        <begin position="344"/>
        <end position="438"/>
    </location>
</feature>
<keyword evidence="2" id="KW-0812">Transmembrane</keyword>
<evidence type="ECO:0000256" key="3">
    <source>
        <dbReference type="SAM" id="SignalP"/>
    </source>
</evidence>
<sequence>MHTRTGRLLAAAASLTTLAVGASASPAAADDAKTGRVLVVVANFADRAHPDPAAMRADALDKYFGPGDSLSTYFTEVSRGRFSFAPAAEEKVIGPLTLKEKAGCGGNGQLRKVREDAEAQVAAMGLERRKDWDHLSIVLPHMKCWWVGMGSVGGRYTWLNTNNNTVSQTTIRHEFGHNIGFGHQVRYQCKDGNLVDCKDRAAVAGRSPMGGNGGAGLSTNQLIRMGWLETAEHQRVTGSGTFSLKHLYGTQNGTRALEIPLKDKQSLLLEYRRPSGHLDKNLDGVYAYRVDDGKYHTAVPIVLTTTDRNAGVTELRDDASKVTVKVTGRTADAATVVVGLDGKAPAAGAAPSTAVAPEEAADTTAPMEVTDPAVPTGPGDVDESGTDSAHEHATQDEATQQETAQDGDAPNTAQSSTDAPSGKVGHTPGLPGQNLAATGSDGTTLTLTAIGGTGLFLGGAFVAARRARSRRRASQSL</sequence>
<evidence type="ECO:0000259" key="4">
    <source>
        <dbReference type="Pfam" id="PF05548"/>
    </source>
</evidence>
<dbReference type="Proteomes" id="UP001501147">
    <property type="component" value="Unassembled WGS sequence"/>
</dbReference>
<proteinExistence type="predicted"/>
<dbReference type="Pfam" id="PF05548">
    <property type="entry name" value="Peptidase_M11"/>
    <property type="match status" value="1"/>
</dbReference>
<keyword evidence="3" id="KW-0732">Signal</keyword>
<evidence type="ECO:0000256" key="1">
    <source>
        <dbReference type="SAM" id="MobiDB-lite"/>
    </source>
</evidence>
<keyword evidence="2" id="KW-0472">Membrane</keyword>
<feature type="signal peptide" evidence="3">
    <location>
        <begin position="1"/>
        <end position="29"/>
    </location>
</feature>
<feature type="transmembrane region" description="Helical" evidence="2">
    <location>
        <begin position="445"/>
        <end position="464"/>
    </location>
</feature>
<gene>
    <name evidence="5" type="ORF">GCM10023329_57670</name>
</gene>
<organism evidence="5 6">
    <name type="scientific">Streptomyces sanyensis</name>
    <dbReference type="NCBI Taxonomy" id="568869"/>
    <lineage>
        <taxon>Bacteria</taxon>
        <taxon>Bacillati</taxon>
        <taxon>Actinomycetota</taxon>
        <taxon>Actinomycetes</taxon>
        <taxon>Kitasatosporales</taxon>
        <taxon>Streptomycetaceae</taxon>
        <taxon>Streptomyces</taxon>
    </lineage>
</organism>
<dbReference type="SUPFAM" id="SSF55486">
    <property type="entry name" value="Metalloproteases ('zincins'), catalytic domain"/>
    <property type="match status" value="1"/>
</dbReference>
<feature type="compositionally biased region" description="Low complexity" evidence="1">
    <location>
        <begin position="344"/>
        <end position="357"/>
    </location>
</feature>
<dbReference type="RefSeq" id="WP_345616453.1">
    <property type="nucleotide sequence ID" value="NZ_BAABJV010000031.1"/>
</dbReference>
<evidence type="ECO:0000256" key="2">
    <source>
        <dbReference type="SAM" id="Phobius"/>
    </source>
</evidence>